<proteinExistence type="predicted"/>
<evidence type="ECO:0000313" key="2">
    <source>
        <dbReference type="EMBL" id="AEQ21664.1"/>
    </source>
</evidence>
<name>G4Q8W6_ACIIR</name>
<feature type="region of interest" description="Disordered" evidence="1">
    <location>
        <begin position="91"/>
        <end position="111"/>
    </location>
</feature>
<dbReference type="EMBL" id="CP003058">
    <property type="protein sequence ID" value="AEQ21664.1"/>
    <property type="molecule type" value="Genomic_DNA"/>
</dbReference>
<dbReference type="AlphaFoldDB" id="G4Q8W6"/>
<sequence>MQELPKYTDDLVNWVRRSKENISDEEKKALLKAIRKVKGQADGLRPDTTAYNHFRTSLYELLEKVDEGNKKSIERAIQTAVEEKSRYVAENCPDGSGQGPLRCIHSPLRRR</sequence>
<reference evidence="2 3" key="1">
    <citation type="journal article" date="2011" name="J. Bacteriol.">
        <title>Complete genome sequence of Acidaminococcus intestini RYC-MR95, a Gram-negative bacterium from the phylum Firmicutes.</title>
        <authorList>
            <person name="D'Auria G."/>
            <person name="Galan J.C."/>
            <person name="Rodriguez-Alcayna M."/>
            <person name="Moya A."/>
            <person name="Baquero F."/>
            <person name="Latorre A."/>
        </authorList>
    </citation>
    <scope>NUCLEOTIDE SEQUENCE [LARGE SCALE GENOMIC DNA]</scope>
    <source>
        <strain evidence="2 3">RyC-MR95</strain>
    </source>
</reference>
<dbReference type="InParanoid" id="G4Q8W6"/>
<dbReference type="HOGENOM" id="CLU_2152841_0_0_9"/>
<evidence type="ECO:0000313" key="3">
    <source>
        <dbReference type="Proteomes" id="UP000007093"/>
    </source>
</evidence>
<keyword evidence="3" id="KW-1185">Reference proteome</keyword>
<gene>
    <name evidence="2" type="ordered locus">Acin_0422</name>
</gene>
<dbReference type="STRING" id="568816.Acin_0422"/>
<accession>G4Q8W6</accession>
<evidence type="ECO:0000256" key="1">
    <source>
        <dbReference type="SAM" id="MobiDB-lite"/>
    </source>
</evidence>
<dbReference type="PATRIC" id="fig|568816.4.peg.414"/>
<protein>
    <submittedName>
        <fullName evidence="2">Uncharacterized protein</fullName>
    </submittedName>
</protein>
<dbReference type="Proteomes" id="UP000007093">
    <property type="component" value="Chromosome"/>
</dbReference>
<dbReference type="KEGG" id="ain:Acin_0422"/>
<organism evidence="2 3">
    <name type="scientific">Acidaminococcus intestini (strain RyC-MR95)</name>
    <dbReference type="NCBI Taxonomy" id="568816"/>
    <lineage>
        <taxon>Bacteria</taxon>
        <taxon>Bacillati</taxon>
        <taxon>Bacillota</taxon>
        <taxon>Negativicutes</taxon>
        <taxon>Acidaminococcales</taxon>
        <taxon>Acidaminococcaceae</taxon>
        <taxon>Acidaminococcus</taxon>
    </lineage>
</organism>